<dbReference type="CDD" id="cd06261">
    <property type="entry name" value="TM_PBP2"/>
    <property type="match status" value="1"/>
</dbReference>
<dbReference type="PANTHER" id="PTHR43386">
    <property type="entry name" value="OLIGOPEPTIDE TRANSPORT SYSTEM PERMEASE PROTEIN APPC"/>
    <property type="match status" value="1"/>
</dbReference>
<dbReference type="RefSeq" id="WP_173568411.1">
    <property type="nucleotide sequence ID" value="NZ_WOSY01000001.1"/>
</dbReference>
<protein>
    <submittedName>
        <fullName evidence="9">ABC transporter permease subunit</fullName>
    </submittedName>
</protein>
<evidence type="ECO:0000259" key="8">
    <source>
        <dbReference type="PROSITE" id="PS50928"/>
    </source>
</evidence>
<dbReference type="Proteomes" id="UP000631653">
    <property type="component" value="Unassembled WGS sequence"/>
</dbReference>
<evidence type="ECO:0000256" key="4">
    <source>
        <dbReference type="ARBA" id="ARBA00022692"/>
    </source>
</evidence>
<proteinExistence type="inferred from homology"/>
<evidence type="ECO:0000313" key="9">
    <source>
        <dbReference type="EMBL" id="NHN87110.1"/>
    </source>
</evidence>
<keyword evidence="2 7" id="KW-0813">Transport</keyword>
<dbReference type="PANTHER" id="PTHR43386:SF25">
    <property type="entry name" value="PEPTIDE ABC TRANSPORTER PERMEASE PROTEIN"/>
    <property type="match status" value="1"/>
</dbReference>
<dbReference type="InterPro" id="IPR035906">
    <property type="entry name" value="MetI-like_sf"/>
</dbReference>
<reference evidence="9 10" key="1">
    <citation type="journal article" date="2020" name="Int. J. Syst. Evol. Microbiol.">
        <title>Novel acetic acid bacteria from cider fermentations: Acetobacter conturbans sp. nov. and Acetobacter fallax sp. nov.</title>
        <authorList>
            <person name="Sombolestani A.S."/>
            <person name="Cleenwerck I."/>
            <person name="Cnockaert M."/>
            <person name="Borremans W."/>
            <person name="Wieme A.D."/>
            <person name="De Vuyst L."/>
            <person name="Vandamme P."/>
        </authorList>
    </citation>
    <scope>NUCLEOTIDE SEQUENCE [LARGE SCALE GENOMIC DNA]</scope>
    <source>
        <strain evidence="9 10">LMG 1627</strain>
    </source>
</reference>
<accession>A0ABX0JYL0</accession>
<name>A0ABX0JYL0_9PROT</name>
<keyword evidence="5 7" id="KW-1133">Transmembrane helix</keyword>
<keyword evidence="4 7" id="KW-0812">Transmembrane</keyword>
<dbReference type="Pfam" id="PF00528">
    <property type="entry name" value="BPD_transp_1"/>
    <property type="match status" value="1"/>
</dbReference>
<keyword evidence="3" id="KW-1003">Cell membrane</keyword>
<dbReference type="Gene3D" id="1.10.3720.10">
    <property type="entry name" value="MetI-like"/>
    <property type="match status" value="1"/>
</dbReference>
<keyword evidence="10" id="KW-1185">Reference proteome</keyword>
<dbReference type="InterPro" id="IPR000515">
    <property type="entry name" value="MetI-like"/>
</dbReference>
<dbReference type="PROSITE" id="PS50928">
    <property type="entry name" value="ABC_TM1"/>
    <property type="match status" value="1"/>
</dbReference>
<evidence type="ECO:0000313" key="10">
    <source>
        <dbReference type="Proteomes" id="UP000631653"/>
    </source>
</evidence>
<feature type="transmembrane region" description="Helical" evidence="7">
    <location>
        <begin position="21"/>
        <end position="39"/>
    </location>
</feature>
<comment type="caution">
    <text evidence="9">The sequence shown here is derived from an EMBL/GenBank/DDBJ whole genome shotgun (WGS) entry which is preliminary data.</text>
</comment>
<feature type="transmembrane region" description="Helical" evidence="7">
    <location>
        <begin position="241"/>
        <end position="264"/>
    </location>
</feature>
<gene>
    <name evidence="9" type="ORF">GOB81_00455</name>
</gene>
<feature type="transmembrane region" description="Helical" evidence="7">
    <location>
        <begin position="78"/>
        <end position="102"/>
    </location>
</feature>
<feature type="domain" description="ABC transmembrane type-1" evidence="8">
    <location>
        <begin position="75"/>
        <end position="264"/>
    </location>
</feature>
<dbReference type="EMBL" id="WOSY01000001">
    <property type="protein sequence ID" value="NHN87110.1"/>
    <property type="molecule type" value="Genomic_DNA"/>
</dbReference>
<organism evidence="9 10">
    <name type="scientific">Acetobacter conturbans</name>
    <dbReference type="NCBI Taxonomy" id="1737472"/>
    <lineage>
        <taxon>Bacteria</taxon>
        <taxon>Pseudomonadati</taxon>
        <taxon>Pseudomonadota</taxon>
        <taxon>Alphaproteobacteria</taxon>
        <taxon>Acetobacterales</taxon>
        <taxon>Acetobacteraceae</taxon>
        <taxon>Acetobacter</taxon>
    </lineage>
</organism>
<keyword evidence="6 7" id="KW-0472">Membrane</keyword>
<dbReference type="InterPro" id="IPR050366">
    <property type="entry name" value="BP-dependent_transpt_permease"/>
</dbReference>
<evidence type="ECO:0000256" key="3">
    <source>
        <dbReference type="ARBA" id="ARBA00022475"/>
    </source>
</evidence>
<comment type="subcellular location">
    <subcellularLocation>
        <location evidence="1 7">Cell membrane</location>
        <topology evidence="1 7">Multi-pass membrane protein</topology>
    </subcellularLocation>
</comment>
<feature type="transmembrane region" description="Helical" evidence="7">
    <location>
        <begin position="200"/>
        <end position="221"/>
    </location>
</feature>
<sequence length="272" mass="28605">MTVAPFARRWVSVIPRIPGSLILFWLLLALLGPVLAPFAPGEVVSRTVFAPISAHHLLGTDYLGRDVLSRLLCGTGSTVLLCAATTVLACTGGVFLGIIAALKQGLTDTLLSRFMDGVISIPSLLSALVAVAAFGSSVPVLVLAMSLIYMPGSYRTCRMLALSIVRRDFVLAAQMRGEKSGYIVLREVLPNMTGPVMADVGLRFIYAVRLLSNLSFLGVGLQPPLTDLGSLTRENLLGLVYGAPAVIAPALTIAVLTVGLNLALDSYKGKAG</sequence>
<evidence type="ECO:0000256" key="7">
    <source>
        <dbReference type="RuleBase" id="RU363032"/>
    </source>
</evidence>
<dbReference type="SUPFAM" id="SSF161098">
    <property type="entry name" value="MetI-like"/>
    <property type="match status" value="1"/>
</dbReference>
<evidence type="ECO:0000256" key="6">
    <source>
        <dbReference type="ARBA" id="ARBA00023136"/>
    </source>
</evidence>
<evidence type="ECO:0000256" key="1">
    <source>
        <dbReference type="ARBA" id="ARBA00004651"/>
    </source>
</evidence>
<evidence type="ECO:0000256" key="2">
    <source>
        <dbReference type="ARBA" id="ARBA00022448"/>
    </source>
</evidence>
<comment type="similarity">
    <text evidence="7">Belongs to the binding-protein-dependent transport system permease family.</text>
</comment>
<evidence type="ECO:0000256" key="5">
    <source>
        <dbReference type="ARBA" id="ARBA00022989"/>
    </source>
</evidence>